<keyword evidence="8" id="KW-0687">Ribonucleoprotein</keyword>
<dbReference type="SMART" id="SM00651">
    <property type="entry name" value="Sm"/>
    <property type="match status" value="1"/>
</dbReference>
<dbReference type="Gene3D" id="2.30.30.100">
    <property type="match status" value="1"/>
</dbReference>
<dbReference type="GO" id="GO:0003723">
    <property type="term" value="F:RNA binding"/>
    <property type="evidence" value="ECO:0007669"/>
    <property type="project" value="UniProtKB-KW"/>
</dbReference>
<dbReference type="GO" id="GO:0071004">
    <property type="term" value="C:U2-type prespliceosome"/>
    <property type="evidence" value="ECO:0007669"/>
    <property type="project" value="TreeGrafter"/>
</dbReference>
<evidence type="ECO:0000313" key="12">
    <source>
        <dbReference type="EMBL" id="KAF8760200.1"/>
    </source>
</evidence>
<evidence type="ECO:0000256" key="4">
    <source>
        <dbReference type="ARBA" id="ARBA00022728"/>
    </source>
</evidence>
<evidence type="ECO:0000256" key="6">
    <source>
        <dbReference type="ARBA" id="ARBA00023187"/>
    </source>
</evidence>
<dbReference type="Pfam" id="PF01423">
    <property type="entry name" value="LSM"/>
    <property type="match status" value="1"/>
</dbReference>
<protein>
    <recommendedName>
        <fullName evidence="9">Sm protein G</fullName>
    </recommendedName>
</protein>
<dbReference type="GO" id="GO:0097526">
    <property type="term" value="C:spliceosomal tri-snRNP complex"/>
    <property type="evidence" value="ECO:0007669"/>
    <property type="project" value="TreeGrafter"/>
</dbReference>
<reference evidence="12" key="1">
    <citation type="submission" date="2020-09" db="EMBL/GenBank/DDBJ databases">
        <title>Comparative genome analyses of four rice-infecting Rhizoctonia solani isolates reveal extensive enrichment of homogalacturonan modification genes.</title>
        <authorList>
            <person name="Lee D.-Y."/>
            <person name="Jeon J."/>
            <person name="Kim K.-T."/>
            <person name="Cheong K."/>
            <person name="Song H."/>
            <person name="Choi G."/>
            <person name="Ko J."/>
            <person name="Opiyo S.O."/>
            <person name="Zuo S."/>
            <person name="Madhav S."/>
            <person name="Lee Y.-H."/>
            <person name="Wang G.-L."/>
        </authorList>
    </citation>
    <scope>NUCLEOTIDE SEQUENCE</scope>
    <source>
        <strain evidence="12">AG1-IA B2</strain>
    </source>
</reference>
<gene>
    <name evidence="12" type="ORF">RHS01_01506</name>
</gene>
<keyword evidence="3" id="KW-0507">mRNA processing</keyword>
<evidence type="ECO:0000256" key="8">
    <source>
        <dbReference type="ARBA" id="ARBA00023274"/>
    </source>
</evidence>
<evidence type="ECO:0000256" key="1">
    <source>
        <dbReference type="ARBA" id="ARBA00004123"/>
    </source>
</evidence>
<dbReference type="GO" id="GO:0005686">
    <property type="term" value="C:U2 snRNP"/>
    <property type="evidence" value="ECO:0007669"/>
    <property type="project" value="TreeGrafter"/>
</dbReference>
<evidence type="ECO:0000256" key="2">
    <source>
        <dbReference type="ARBA" id="ARBA00006850"/>
    </source>
</evidence>
<keyword evidence="5" id="KW-0694">RNA-binding</keyword>
<dbReference type="InterPro" id="IPR034098">
    <property type="entry name" value="Sm_G"/>
</dbReference>
<evidence type="ECO:0000256" key="9">
    <source>
        <dbReference type="ARBA" id="ARBA00041356"/>
    </source>
</evidence>
<dbReference type="PANTHER" id="PTHR10553:SF2">
    <property type="entry name" value="SMALL NUCLEAR RIBONUCLEOPROTEIN G"/>
    <property type="match status" value="1"/>
</dbReference>
<dbReference type="GO" id="GO:0005689">
    <property type="term" value="C:U12-type spliceosomal complex"/>
    <property type="evidence" value="ECO:0007669"/>
    <property type="project" value="TreeGrafter"/>
</dbReference>
<evidence type="ECO:0000256" key="3">
    <source>
        <dbReference type="ARBA" id="ARBA00022664"/>
    </source>
</evidence>
<dbReference type="InterPro" id="IPR044641">
    <property type="entry name" value="Lsm7/SmG-like"/>
</dbReference>
<dbReference type="GO" id="GO:0005687">
    <property type="term" value="C:U4 snRNP"/>
    <property type="evidence" value="ECO:0007669"/>
    <property type="project" value="TreeGrafter"/>
</dbReference>
<proteinExistence type="inferred from homology"/>
<comment type="subcellular location">
    <subcellularLocation>
        <location evidence="1">Nucleus</location>
    </subcellularLocation>
</comment>
<evidence type="ECO:0000256" key="10">
    <source>
        <dbReference type="SAM" id="MobiDB-lite"/>
    </source>
</evidence>
<dbReference type="EMBL" id="JACYCF010000002">
    <property type="protein sequence ID" value="KAF8760200.1"/>
    <property type="molecule type" value="Genomic_DNA"/>
</dbReference>
<dbReference type="CDD" id="cd01719">
    <property type="entry name" value="Sm_G"/>
    <property type="match status" value="1"/>
</dbReference>
<evidence type="ECO:0000256" key="5">
    <source>
        <dbReference type="ARBA" id="ARBA00022884"/>
    </source>
</evidence>
<organism evidence="12 13">
    <name type="scientific">Rhizoctonia solani</name>
    <dbReference type="NCBI Taxonomy" id="456999"/>
    <lineage>
        <taxon>Eukaryota</taxon>
        <taxon>Fungi</taxon>
        <taxon>Dikarya</taxon>
        <taxon>Basidiomycota</taxon>
        <taxon>Agaricomycotina</taxon>
        <taxon>Agaricomycetes</taxon>
        <taxon>Cantharellales</taxon>
        <taxon>Ceratobasidiaceae</taxon>
        <taxon>Rhizoctonia</taxon>
    </lineage>
</organism>
<dbReference type="GO" id="GO:0005685">
    <property type="term" value="C:U1 snRNP"/>
    <property type="evidence" value="ECO:0007669"/>
    <property type="project" value="TreeGrafter"/>
</dbReference>
<keyword evidence="4" id="KW-0747">Spliceosome</keyword>
<feature type="domain" description="Sm" evidence="11">
    <location>
        <begin position="7"/>
        <end position="65"/>
    </location>
</feature>
<dbReference type="InterPro" id="IPR001163">
    <property type="entry name" value="Sm_dom_euk/arc"/>
</dbReference>
<sequence>MSKASQPELKKFMDKRLFIHLQGGRKISGVLRGFDIFLNLVVDDAVEETVPAEKHPIGQVETASPRWKHSNLLDSGPKKKKKGPSGSDRLDCINFTTRVHTRPSGRSQASGLGPLQAGVTLTQTMSHSIFPPNTGPKLPPDFSSLVIQGPYPPSAPIHLCLSHLQSGPKSNKAVLISSSSKHLSSQLEEYSDLWLHEHAMSGAIAEHLHQTDILYVDALTLPSSSGPIDPMYQLSTNAQTPPSTLGATPSILHPILQSRYKGMRIPSPDAFSPARTVGVLFSRDDPELNKIRPRFVLFDTNLVDLALPFFQPVFSSQIDQVPTSRKARATEALKKVIGWIGTVERVDEIPSSQADETELTLNLTAQVEKEHYRLTLESTTSAETSAVHWHSFRDTEPGPFSAIRTTRVQFG</sequence>
<dbReference type="GO" id="GO:0034719">
    <property type="term" value="C:SMN-Sm protein complex"/>
    <property type="evidence" value="ECO:0007669"/>
    <property type="project" value="TreeGrafter"/>
</dbReference>
<dbReference type="PANTHER" id="PTHR10553">
    <property type="entry name" value="SMALL NUCLEAR RIBONUCLEOPROTEIN"/>
    <property type="match status" value="1"/>
</dbReference>
<comment type="similarity">
    <text evidence="2">Belongs to the snRNP Sm proteins family.</text>
</comment>
<feature type="region of interest" description="Disordered" evidence="10">
    <location>
        <begin position="51"/>
        <end position="91"/>
    </location>
</feature>
<dbReference type="GO" id="GO:0071011">
    <property type="term" value="C:precatalytic spliceosome"/>
    <property type="evidence" value="ECO:0007669"/>
    <property type="project" value="TreeGrafter"/>
</dbReference>
<evidence type="ECO:0000259" key="11">
    <source>
        <dbReference type="SMART" id="SM00651"/>
    </source>
</evidence>
<dbReference type="GO" id="GO:0000398">
    <property type="term" value="P:mRNA splicing, via spliceosome"/>
    <property type="evidence" value="ECO:0007669"/>
    <property type="project" value="InterPro"/>
</dbReference>
<comment type="caution">
    <text evidence="12">The sequence shown here is derived from an EMBL/GenBank/DDBJ whole genome shotgun (WGS) entry which is preliminary data.</text>
</comment>
<name>A0A8H7IKK1_9AGAM</name>
<keyword evidence="7" id="KW-0539">Nucleus</keyword>
<dbReference type="Proteomes" id="UP000614334">
    <property type="component" value="Unassembled WGS sequence"/>
</dbReference>
<dbReference type="GO" id="GO:0005682">
    <property type="term" value="C:U5 snRNP"/>
    <property type="evidence" value="ECO:0007669"/>
    <property type="project" value="TreeGrafter"/>
</dbReference>
<dbReference type="AlphaFoldDB" id="A0A8H7IKK1"/>
<evidence type="ECO:0000313" key="13">
    <source>
        <dbReference type="Proteomes" id="UP000614334"/>
    </source>
</evidence>
<dbReference type="GO" id="GO:0071013">
    <property type="term" value="C:catalytic step 2 spliceosome"/>
    <property type="evidence" value="ECO:0007669"/>
    <property type="project" value="TreeGrafter"/>
</dbReference>
<dbReference type="InterPro" id="IPR010920">
    <property type="entry name" value="LSM_dom_sf"/>
</dbReference>
<evidence type="ECO:0000256" key="7">
    <source>
        <dbReference type="ARBA" id="ARBA00023242"/>
    </source>
</evidence>
<dbReference type="SUPFAM" id="SSF50182">
    <property type="entry name" value="Sm-like ribonucleoproteins"/>
    <property type="match status" value="1"/>
</dbReference>
<keyword evidence="6" id="KW-0508">mRNA splicing</keyword>
<accession>A0A8H7IKK1</accession>